<dbReference type="RefSeq" id="WP_378487042.1">
    <property type="nucleotide sequence ID" value="NZ_JBHUFB010000019.1"/>
</dbReference>
<gene>
    <name evidence="2" type="ORF">ACFSJG_20295</name>
</gene>
<keyword evidence="3" id="KW-1185">Reference proteome</keyword>
<evidence type="ECO:0000313" key="3">
    <source>
        <dbReference type="Proteomes" id="UP001597286"/>
    </source>
</evidence>
<dbReference type="PANTHER" id="PTHR34846:SF5">
    <property type="entry name" value="CARBOXYMUCONOLACTONE DECARBOXYLASE-LIKE DOMAIN-CONTAINING PROTEIN"/>
    <property type="match status" value="1"/>
</dbReference>
<sequence>MGLAPLPADEWDDDVRKALMGMLPRDRQNPEGAGIALATLVRHPDLTRAFLGFSVHLLFRSTLSDRLRELVILRVAHRQDCAYESAHHTDLARMAGLTDAEIEAARLGKSDVAFEQVVLGAVDELFDNSRLSDRTWAALGEHLDEKQLMDFVFTAGCYSMMALAFNSFGIEPEHER</sequence>
<proteinExistence type="predicted"/>
<accession>A0ABW4P8X7</accession>
<reference evidence="3" key="1">
    <citation type="journal article" date="2019" name="Int. J. Syst. Evol. Microbiol.">
        <title>The Global Catalogue of Microorganisms (GCM) 10K type strain sequencing project: providing services to taxonomists for standard genome sequencing and annotation.</title>
        <authorList>
            <consortium name="The Broad Institute Genomics Platform"/>
            <consortium name="The Broad Institute Genome Sequencing Center for Infectious Disease"/>
            <person name="Wu L."/>
            <person name="Ma J."/>
        </authorList>
    </citation>
    <scope>NUCLEOTIDE SEQUENCE [LARGE SCALE GENOMIC DNA]</scope>
    <source>
        <strain evidence="3">DT72</strain>
    </source>
</reference>
<dbReference type="Gene3D" id="1.20.1290.10">
    <property type="entry name" value="AhpD-like"/>
    <property type="match status" value="1"/>
</dbReference>
<dbReference type="InterPro" id="IPR003779">
    <property type="entry name" value="CMD-like"/>
</dbReference>
<evidence type="ECO:0000313" key="2">
    <source>
        <dbReference type="EMBL" id="MFD1814563.1"/>
    </source>
</evidence>
<dbReference type="Pfam" id="PF02627">
    <property type="entry name" value="CMD"/>
    <property type="match status" value="1"/>
</dbReference>
<evidence type="ECO:0000259" key="1">
    <source>
        <dbReference type="Pfam" id="PF02627"/>
    </source>
</evidence>
<organism evidence="2 3">
    <name type="scientific">Rhodococcus gannanensis</name>
    <dbReference type="NCBI Taxonomy" id="1960308"/>
    <lineage>
        <taxon>Bacteria</taxon>
        <taxon>Bacillati</taxon>
        <taxon>Actinomycetota</taxon>
        <taxon>Actinomycetes</taxon>
        <taxon>Mycobacteriales</taxon>
        <taxon>Nocardiaceae</taxon>
        <taxon>Rhodococcus</taxon>
    </lineage>
</organism>
<dbReference type="InterPro" id="IPR029032">
    <property type="entry name" value="AhpD-like"/>
</dbReference>
<feature type="domain" description="Carboxymuconolactone decarboxylase-like" evidence="1">
    <location>
        <begin position="44"/>
        <end position="114"/>
    </location>
</feature>
<comment type="caution">
    <text evidence="2">The sequence shown here is derived from an EMBL/GenBank/DDBJ whole genome shotgun (WGS) entry which is preliminary data.</text>
</comment>
<dbReference type="Proteomes" id="UP001597286">
    <property type="component" value="Unassembled WGS sequence"/>
</dbReference>
<name>A0ABW4P8X7_9NOCA</name>
<dbReference type="PANTHER" id="PTHR34846">
    <property type="entry name" value="4-CARBOXYMUCONOLACTONE DECARBOXYLASE FAMILY PROTEIN (AFU_ORTHOLOGUE AFUA_6G11590)"/>
    <property type="match status" value="1"/>
</dbReference>
<dbReference type="SUPFAM" id="SSF69118">
    <property type="entry name" value="AhpD-like"/>
    <property type="match status" value="1"/>
</dbReference>
<protein>
    <submittedName>
        <fullName evidence="2">Carboxymuconolactone decarboxylase family protein</fullName>
    </submittedName>
</protein>
<dbReference type="EMBL" id="JBHUFB010000019">
    <property type="protein sequence ID" value="MFD1814563.1"/>
    <property type="molecule type" value="Genomic_DNA"/>
</dbReference>